<evidence type="ECO:0000313" key="2">
    <source>
        <dbReference type="Proteomes" id="UP000030686"/>
    </source>
</evidence>
<accession>W6Q9T9</accession>
<protein>
    <submittedName>
        <fullName evidence="1">Probable transposable element</fullName>
    </submittedName>
</protein>
<keyword evidence="2" id="KW-1185">Reference proteome</keyword>
<dbReference type="EMBL" id="HG792017">
    <property type="protein sequence ID" value="CDM33418.1"/>
    <property type="molecule type" value="Genomic_DNA"/>
</dbReference>
<dbReference type="STRING" id="1365484.W6Q9T9"/>
<dbReference type="OrthoDB" id="4367135at2759"/>
<dbReference type="AlphaFoldDB" id="W6Q9T9"/>
<gene>
    <name evidence="1" type="ORF">PROQFM164_S03g000142</name>
</gene>
<evidence type="ECO:0000313" key="1">
    <source>
        <dbReference type="EMBL" id="CDM33418.1"/>
    </source>
</evidence>
<sequence length="51" mass="5749">MAPAALQRVSALFCTHKSSVQMLEMNPWVISMDCTYKTIRYGLPLLDKSTT</sequence>
<name>W6Q9T9_PENRF</name>
<proteinExistence type="predicted"/>
<organism evidence="1 2">
    <name type="scientific">Penicillium roqueforti (strain FM164)</name>
    <dbReference type="NCBI Taxonomy" id="1365484"/>
    <lineage>
        <taxon>Eukaryota</taxon>
        <taxon>Fungi</taxon>
        <taxon>Dikarya</taxon>
        <taxon>Ascomycota</taxon>
        <taxon>Pezizomycotina</taxon>
        <taxon>Eurotiomycetes</taxon>
        <taxon>Eurotiomycetidae</taxon>
        <taxon>Eurotiales</taxon>
        <taxon>Aspergillaceae</taxon>
        <taxon>Penicillium</taxon>
    </lineage>
</organism>
<reference evidence="1" key="1">
    <citation type="journal article" date="2014" name="Nat. Commun.">
        <title>Multiple recent horizontal transfers of a large genomic region in cheese making fungi.</title>
        <authorList>
            <person name="Cheeseman K."/>
            <person name="Ropars J."/>
            <person name="Renault P."/>
            <person name="Dupont J."/>
            <person name="Gouzy J."/>
            <person name="Branca A."/>
            <person name="Abraham A.L."/>
            <person name="Ceppi M."/>
            <person name="Conseiller E."/>
            <person name="Debuchy R."/>
            <person name="Malagnac F."/>
            <person name="Goarin A."/>
            <person name="Silar P."/>
            <person name="Lacoste S."/>
            <person name="Sallet E."/>
            <person name="Bensimon A."/>
            <person name="Giraud T."/>
            <person name="Brygoo Y."/>
        </authorList>
    </citation>
    <scope>NUCLEOTIDE SEQUENCE [LARGE SCALE GENOMIC DNA]</scope>
    <source>
        <strain evidence="1">FM164</strain>
    </source>
</reference>
<dbReference type="Proteomes" id="UP000030686">
    <property type="component" value="Unassembled WGS sequence"/>
</dbReference>